<dbReference type="EMBL" id="CP006272">
    <property type="protein sequence ID" value="AGZ41128.1"/>
    <property type="molecule type" value="Genomic_DNA"/>
</dbReference>
<dbReference type="KEGG" id="afs:AFR_14230"/>
<evidence type="ECO:0000313" key="1">
    <source>
        <dbReference type="EMBL" id="AGZ41128.1"/>
    </source>
</evidence>
<dbReference type="PATRIC" id="fig|1246995.3.peg.2887"/>
<gene>
    <name evidence="1" type="ORF">AFR_14230</name>
</gene>
<evidence type="ECO:0000313" key="2">
    <source>
        <dbReference type="Proteomes" id="UP000017746"/>
    </source>
</evidence>
<organism evidence="1 2">
    <name type="scientific">Actinoplanes friuliensis DSM 7358</name>
    <dbReference type="NCBI Taxonomy" id="1246995"/>
    <lineage>
        <taxon>Bacteria</taxon>
        <taxon>Bacillati</taxon>
        <taxon>Actinomycetota</taxon>
        <taxon>Actinomycetes</taxon>
        <taxon>Micromonosporales</taxon>
        <taxon>Micromonosporaceae</taxon>
        <taxon>Actinoplanes</taxon>
    </lineage>
</organism>
<keyword evidence="2" id="KW-1185">Reference proteome</keyword>
<dbReference type="STRING" id="1246995.AFR_14230"/>
<name>U5VVY7_9ACTN</name>
<reference evidence="1 2" key="1">
    <citation type="journal article" date="2014" name="J. Biotechnol.">
        <title>Complete genome sequence of the actinobacterium Actinoplanes friuliensis HAG 010964, producer of the lipopeptide antibiotic friulimycin.</title>
        <authorList>
            <person name="Ruckert C."/>
            <person name="Szczepanowski R."/>
            <person name="Albersmeier A."/>
            <person name="Goesmann A."/>
            <person name="Fischer N."/>
            <person name="Steinkamper A."/>
            <person name="Puhler A."/>
            <person name="Biener R."/>
            <person name="Schwartz D."/>
            <person name="Kalinowski J."/>
        </authorList>
    </citation>
    <scope>NUCLEOTIDE SEQUENCE [LARGE SCALE GENOMIC DNA]</scope>
    <source>
        <strain evidence="1 2">DSM 7358</strain>
    </source>
</reference>
<accession>U5VVY7</accession>
<dbReference type="HOGENOM" id="CLU_2420368_0_0_11"/>
<dbReference type="RefSeq" id="WP_023361187.1">
    <property type="nucleotide sequence ID" value="NC_022657.1"/>
</dbReference>
<sequence length="91" mass="9422">MRFRSSGAGWRGGGAGCRLLLAGLPQLRTSLLTHGFTDDDLTATAAALADPRLLLNGFLFTQTSGRLTTAQESSRCGATRAVASSRAVGNP</sequence>
<proteinExistence type="predicted"/>
<dbReference type="AlphaFoldDB" id="U5VVY7"/>
<dbReference type="Proteomes" id="UP000017746">
    <property type="component" value="Chromosome"/>
</dbReference>
<protein>
    <submittedName>
        <fullName evidence="1">Uncharacterized protein</fullName>
    </submittedName>
</protein>